<evidence type="ECO:0000256" key="5">
    <source>
        <dbReference type="ARBA" id="ARBA00023204"/>
    </source>
</evidence>
<accession>A0A836HLR7</accession>
<dbReference type="InterPro" id="IPR006084">
    <property type="entry name" value="XPG/Rad2"/>
</dbReference>
<evidence type="ECO:0000256" key="2">
    <source>
        <dbReference type="ARBA" id="ARBA00022722"/>
    </source>
</evidence>
<evidence type="ECO:0000313" key="11">
    <source>
        <dbReference type="Proteomes" id="UP000674179"/>
    </source>
</evidence>
<feature type="domain" description="XPG-I" evidence="8">
    <location>
        <begin position="211"/>
        <end position="284"/>
    </location>
</feature>
<dbReference type="InterPro" id="IPR036279">
    <property type="entry name" value="5-3_exonuclease_C_sf"/>
</dbReference>
<evidence type="ECO:0000256" key="6">
    <source>
        <dbReference type="ARBA" id="ARBA00023242"/>
    </source>
</evidence>
<evidence type="ECO:0000256" key="1">
    <source>
        <dbReference type="ARBA" id="ARBA00004123"/>
    </source>
</evidence>
<dbReference type="SUPFAM" id="SSF88723">
    <property type="entry name" value="PIN domain-like"/>
    <property type="match status" value="1"/>
</dbReference>
<dbReference type="FunFam" id="1.10.150.20:FF:000124">
    <property type="entry name" value="Exonuclease, putative"/>
    <property type="match status" value="1"/>
</dbReference>
<dbReference type="InterPro" id="IPR029060">
    <property type="entry name" value="PIN-like_dom_sf"/>
</dbReference>
<dbReference type="EMBL" id="JAFHKP010000023">
    <property type="protein sequence ID" value="KAG5478963.1"/>
    <property type="molecule type" value="Genomic_DNA"/>
</dbReference>
<dbReference type="Pfam" id="PF00867">
    <property type="entry name" value="XPG_I"/>
    <property type="match status" value="1"/>
</dbReference>
<dbReference type="GeneID" id="94172743"/>
<keyword evidence="5" id="KW-0234">DNA repair</keyword>
<dbReference type="CDD" id="cd09857">
    <property type="entry name" value="PIN_EXO1"/>
    <property type="match status" value="1"/>
</dbReference>
<dbReference type="GO" id="GO:0017108">
    <property type="term" value="F:5'-flap endonuclease activity"/>
    <property type="evidence" value="ECO:0007669"/>
    <property type="project" value="TreeGrafter"/>
</dbReference>
<dbReference type="InterPro" id="IPR006085">
    <property type="entry name" value="XPG_DNA_repair_N"/>
</dbReference>
<organism evidence="10 11">
    <name type="scientific">Leishmania enriettii</name>
    <dbReference type="NCBI Taxonomy" id="5663"/>
    <lineage>
        <taxon>Eukaryota</taxon>
        <taxon>Discoba</taxon>
        <taxon>Euglenozoa</taxon>
        <taxon>Kinetoplastea</taxon>
        <taxon>Metakinetoplastina</taxon>
        <taxon>Trypanosomatida</taxon>
        <taxon>Trypanosomatidae</taxon>
        <taxon>Leishmaniinae</taxon>
        <taxon>Leishmania</taxon>
    </lineage>
</organism>
<dbReference type="OrthoDB" id="26491at2759"/>
<evidence type="ECO:0000256" key="7">
    <source>
        <dbReference type="SAM" id="MobiDB-lite"/>
    </source>
</evidence>
<dbReference type="SMART" id="SM00485">
    <property type="entry name" value="XPGN"/>
    <property type="match status" value="1"/>
</dbReference>
<evidence type="ECO:0000313" key="10">
    <source>
        <dbReference type="EMBL" id="KAG5478963.1"/>
    </source>
</evidence>
<dbReference type="RefSeq" id="XP_067693021.1">
    <property type="nucleotide sequence ID" value="XM_067837233.1"/>
</dbReference>
<comment type="subcellular location">
    <subcellularLocation>
        <location evidence="1">Nucleus</location>
    </subcellularLocation>
</comment>
<dbReference type="SUPFAM" id="SSF47807">
    <property type="entry name" value="5' to 3' exonuclease, C-terminal subdomain"/>
    <property type="match status" value="1"/>
</dbReference>
<dbReference type="GO" id="GO:0006281">
    <property type="term" value="P:DNA repair"/>
    <property type="evidence" value="ECO:0007669"/>
    <property type="project" value="UniProtKB-KW"/>
</dbReference>
<dbReference type="InterPro" id="IPR006086">
    <property type="entry name" value="XPG-I_dom"/>
</dbReference>
<dbReference type="PRINTS" id="PR00853">
    <property type="entry name" value="XPGRADSUPER"/>
</dbReference>
<dbReference type="PANTHER" id="PTHR11081:SF65">
    <property type="entry name" value="DNA DAMAGE-INDUCIBLE PROTEIN DIN7-RELATED"/>
    <property type="match status" value="1"/>
</dbReference>
<dbReference type="SMART" id="SM00484">
    <property type="entry name" value="XPGI"/>
    <property type="match status" value="1"/>
</dbReference>
<evidence type="ECO:0008006" key="12">
    <source>
        <dbReference type="Google" id="ProtNLM"/>
    </source>
</evidence>
<dbReference type="KEGG" id="lenr:94172743"/>
<dbReference type="Gene3D" id="1.10.150.20">
    <property type="entry name" value="5' to 3' exonuclease, C-terminal subdomain"/>
    <property type="match status" value="1"/>
</dbReference>
<protein>
    <recommendedName>
        <fullName evidence="12">Exonuclease 1</fullName>
    </recommendedName>
</protein>
<sequence length="1012" mass="108605">MGIKGLWQALREYVDNGHLSQFRGQRVAVDMYVWLHRCVHRSVRIRTEAVVAFFDAKYSGAASSEGPGWIGDRGDASTQAAPSPELLSVADVLDIDDQFLTLVVDKVAALQRFGVIPVCVFDGAEMPMKGGTDEDRQRRRTEAFQAALVKLEQLYCDARRHRGYAVEGHANGARITLARGTRLYEEALQLLEKAVDISTELAHAVIQVLKEVRDVECIVAPYEADAQLAYLCRQGYVAAAASEDSDLIAYYCPCIIAKLDTFSGKCEVLQPPQCAPHFFRRMTTTSTTTTSTAALLLKSTGANRRLAAAGDAIGYAPRRDNSVHPRMRAAALQSLQGSQYSCNGAVGASADKGGASAAVPAIGFTYESFLLGCILSGCDYVPNLRSIGVKKAFKLVAHARSLRQCFATLEREFGFPADELRRYRHRILEAFYCFAHHLVYSPLTQEVVTYHPLPGSSSGAAAELKTQLVGERWSAQIAQEVCVQCLKDPCTLQLYRGVYQPCVTQYLQRTRRGQTSLKAYTGFEEMSSNRVVVRLEKQEREEPAMLQRHADGDSFGAPLKKQRIASGFIGGSAAPPPSSSLSQQQGEAVVVVRSQFFIMRGRTAVREQWSASETDIEEDAHSSGSEQHVVVPERASVCPEERMMDINAGDDHSLVSLAHRPSSPASLSTTKAASGSLTDDSTNWAGAAVTATSCLIACATEGEETQRTMDGGSTVNCTQRDDTAGGLSDAFWMGGGRAAASAMSPLCIAGSARSREGSESTRVEECEMDVEYRAARAPVVRKGVRKACCRAETPDVESCACGIAQGTGATEEAVEIQAATSARSPPRCSCPFGYWQCNRAHSIFESCFLGRHWNRDEGPPPPLSPKRPTAPACALTDDSSTAPPQCFAAGPLQQSVMPPAGNASNGYVPRAFRPPRSTAAASALSFSAPGKSTPVPLQSRDMNAKTAGLAVLQSPSKAQPLTGASLTSPTLSVLPSSSAAGDTTSSAGSPPLPSDSATKRMTIFDTMSFKKT</sequence>
<evidence type="ECO:0000259" key="9">
    <source>
        <dbReference type="SMART" id="SM00485"/>
    </source>
</evidence>
<evidence type="ECO:0000259" key="8">
    <source>
        <dbReference type="SMART" id="SM00484"/>
    </source>
</evidence>
<feature type="compositionally biased region" description="Low complexity" evidence="7">
    <location>
        <begin position="964"/>
        <end position="989"/>
    </location>
</feature>
<dbReference type="InterPro" id="IPR044752">
    <property type="entry name" value="PIN-like_EXO1"/>
</dbReference>
<dbReference type="Proteomes" id="UP000674179">
    <property type="component" value="Chromosome 23"/>
</dbReference>
<feature type="domain" description="XPG N-terminal" evidence="9">
    <location>
        <begin position="1"/>
        <end position="143"/>
    </location>
</feature>
<name>A0A836HLR7_LEIEN</name>
<evidence type="ECO:0000256" key="3">
    <source>
        <dbReference type="ARBA" id="ARBA00022763"/>
    </source>
</evidence>
<keyword evidence="11" id="KW-1185">Reference proteome</keyword>
<feature type="region of interest" description="Disordered" evidence="7">
    <location>
        <begin position="957"/>
        <end position="1012"/>
    </location>
</feature>
<proteinExistence type="predicted"/>
<dbReference type="GO" id="GO:0005634">
    <property type="term" value="C:nucleus"/>
    <property type="evidence" value="ECO:0007669"/>
    <property type="project" value="UniProtKB-SubCell"/>
</dbReference>
<dbReference type="Gene3D" id="3.40.50.1010">
    <property type="entry name" value="5'-nuclease"/>
    <property type="match status" value="1"/>
</dbReference>
<dbReference type="PANTHER" id="PTHR11081">
    <property type="entry name" value="FLAP ENDONUCLEASE FAMILY MEMBER"/>
    <property type="match status" value="1"/>
</dbReference>
<reference evidence="10 11" key="1">
    <citation type="submission" date="2021-02" db="EMBL/GenBank/DDBJ databases">
        <title>Leishmania (Mundinia) enrietti genome sequencing and assembly.</title>
        <authorList>
            <person name="Almutairi H."/>
            <person name="Gatherer D."/>
        </authorList>
    </citation>
    <scope>NUCLEOTIDE SEQUENCE [LARGE SCALE GENOMIC DNA]</scope>
    <source>
        <strain evidence="10">CUR178</strain>
    </source>
</reference>
<gene>
    <name evidence="10" type="ORF">CUR178_05544</name>
</gene>
<keyword evidence="6" id="KW-0539">Nucleus</keyword>
<keyword evidence="3" id="KW-0227">DNA damage</keyword>
<keyword evidence="2" id="KW-0540">Nuclease</keyword>
<keyword evidence="4" id="KW-0378">Hydrolase</keyword>
<dbReference type="GO" id="GO:0046872">
    <property type="term" value="F:metal ion binding"/>
    <property type="evidence" value="ECO:0007669"/>
    <property type="project" value="InterPro"/>
</dbReference>
<dbReference type="Pfam" id="PF00752">
    <property type="entry name" value="XPG_N"/>
    <property type="match status" value="2"/>
</dbReference>
<comment type="caution">
    <text evidence="10">The sequence shown here is derived from an EMBL/GenBank/DDBJ whole genome shotgun (WGS) entry which is preliminary data.</text>
</comment>
<evidence type="ECO:0000256" key="4">
    <source>
        <dbReference type="ARBA" id="ARBA00022801"/>
    </source>
</evidence>
<dbReference type="AlphaFoldDB" id="A0A836HLR7"/>
<feature type="region of interest" description="Disordered" evidence="7">
    <location>
        <begin position="858"/>
        <end position="879"/>
    </location>
</feature>